<dbReference type="Pfam" id="PF03167">
    <property type="entry name" value="UDG"/>
    <property type="match status" value="1"/>
</dbReference>
<evidence type="ECO:0000313" key="2">
    <source>
        <dbReference type="EMBL" id="OOF33701.1"/>
    </source>
</evidence>
<protein>
    <submittedName>
        <fullName evidence="2">IclR family transcriptional regulator</fullName>
    </submittedName>
</protein>
<dbReference type="RefSeq" id="WP_077577035.1">
    <property type="nucleotide sequence ID" value="NZ_MUFR01000024.1"/>
</dbReference>
<gene>
    <name evidence="2" type="ORF">BZJ21_09665</name>
</gene>
<proteinExistence type="predicted"/>
<accession>A0ABX3KRD6</accession>
<dbReference type="InterPro" id="IPR036895">
    <property type="entry name" value="Uracil-DNA_glycosylase-like_sf"/>
</dbReference>
<dbReference type="EMBL" id="MUFR01000024">
    <property type="protein sequence ID" value="OOF33701.1"/>
    <property type="molecule type" value="Genomic_DNA"/>
</dbReference>
<evidence type="ECO:0000313" key="3">
    <source>
        <dbReference type="Proteomes" id="UP000189431"/>
    </source>
</evidence>
<reference evidence="3" key="1">
    <citation type="submission" date="2017-01" db="EMBL/GenBank/DDBJ databases">
        <title>Draft genome of the species Salinivibrio costicola subsp. alcaliphilus.</title>
        <authorList>
            <person name="Lopez-Hermoso C."/>
            <person name="De La Haba R."/>
            <person name="Sanchez-Porro C."/>
            <person name="Ventosa A."/>
        </authorList>
    </citation>
    <scope>NUCLEOTIDE SEQUENCE [LARGE SCALE GENOMIC DNA]</scope>
    <source>
        <strain evidence="3">CBH448</strain>
    </source>
</reference>
<feature type="domain" description="Uracil-DNA glycosylase-like" evidence="1">
    <location>
        <begin position="30"/>
        <end position="186"/>
    </location>
</feature>
<dbReference type="Proteomes" id="UP000189431">
    <property type="component" value="Unassembled WGS sequence"/>
</dbReference>
<name>A0ABX3KRD6_SALCS</name>
<sequence length="204" mass="23326">MVFSDLETALVTARECHLCQHWLANGPHPIIQASTDSRVLIIGQAPGRRVHESGLPFNDPSGDRLREWLGVTREQFYQPDLFAIMPMGFCYPGKGKSGDLPPARICAPVWHQAIKAHLPNVAVTLLIGQYAQQYYLANKPKTLTETVKQWQQWAPHAFSLPHPSPRNTRWLRRNPWFEEQVVPAMRHRVQQALRDAPRCKGRLK</sequence>
<evidence type="ECO:0000259" key="1">
    <source>
        <dbReference type="SMART" id="SM00986"/>
    </source>
</evidence>
<dbReference type="SMART" id="SM00986">
    <property type="entry name" value="UDG"/>
    <property type="match status" value="1"/>
</dbReference>
<dbReference type="PANTHER" id="PTHR42160:SF1">
    <property type="entry name" value="URACIL-DNA GLYCOSYLASE SUPERFAMILY PROTEIN"/>
    <property type="match status" value="1"/>
</dbReference>
<organism evidence="2 3">
    <name type="scientific">Salinivibrio costicola subsp. alcaliphilus</name>
    <dbReference type="NCBI Taxonomy" id="272773"/>
    <lineage>
        <taxon>Bacteria</taxon>
        <taxon>Pseudomonadati</taxon>
        <taxon>Pseudomonadota</taxon>
        <taxon>Gammaproteobacteria</taxon>
        <taxon>Vibrionales</taxon>
        <taxon>Vibrionaceae</taxon>
        <taxon>Salinivibrio</taxon>
    </lineage>
</organism>
<dbReference type="SUPFAM" id="SSF52141">
    <property type="entry name" value="Uracil-DNA glycosylase-like"/>
    <property type="match status" value="1"/>
</dbReference>
<comment type="caution">
    <text evidence="2">The sequence shown here is derived from an EMBL/GenBank/DDBJ whole genome shotgun (WGS) entry which is preliminary data.</text>
</comment>
<dbReference type="InterPro" id="IPR005122">
    <property type="entry name" value="Uracil-DNA_glycosylase-like"/>
</dbReference>
<dbReference type="InterPro" id="IPR047124">
    <property type="entry name" value="HI_0220.2"/>
</dbReference>
<keyword evidence="3" id="KW-1185">Reference proteome</keyword>
<dbReference type="SMART" id="SM00987">
    <property type="entry name" value="UreE_C"/>
    <property type="match status" value="1"/>
</dbReference>
<dbReference type="CDD" id="cd10033">
    <property type="entry name" value="UDG_like"/>
    <property type="match status" value="1"/>
</dbReference>
<dbReference type="Gene3D" id="3.40.470.10">
    <property type="entry name" value="Uracil-DNA glycosylase-like domain"/>
    <property type="match status" value="1"/>
</dbReference>
<dbReference type="PANTHER" id="PTHR42160">
    <property type="entry name" value="URACIL-DNA GLYCOSYLASE SUPERFAMILY PROTEIN"/>
    <property type="match status" value="1"/>
</dbReference>